<reference evidence="1" key="1">
    <citation type="submission" date="2022-07" db="EMBL/GenBank/DDBJ databases">
        <authorList>
            <person name="Trinca V."/>
            <person name="Uliana J.V.C."/>
            <person name="Torres T.T."/>
            <person name="Ward R.J."/>
            <person name="Monesi N."/>
        </authorList>
    </citation>
    <scope>NUCLEOTIDE SEQUENCE</scope>
    <source>
        <strain evidence="1">HSMRA1968</strain>
        <tissue evidence="1">Whole embryos</tissue>
    </source>
</reference>
<sequence length="287" mass="33851">MHLQHKIPWNELVQCLRTDDTEIRLPVGECGKIHLVDKATKIKVSSRKFLTDDNICTSSACSNTTNLRSFSKNKLSQPTLSACPRRQIGWRKDKLKFINEKFYETVMEFVASEERKFVSISSYGENEIIPESELLHMRCTECYRHPCNIGKVNIRNALCSTYGGQAVGNGYMYLVIHHLLPFYVRANAIIACGYESDENKWGDLQTNAHFRRSIEYDNDFLTFIPSLRKYLHKDTFMKDMNQTMELLRIVFRHIYVYIFLIKRFDCYRDVIKHDLKVQWHFGFRDFD</sequence>
<evidence type="ECO:0000313" key="1">
    <source>
        <dbReference type="EMBL" id="KAJ6649300.1"/>
    </source>
</evidence>
<comment type="caution">
    <text evidence="1">The sequence shown here is derived from an EMBL/GenBank/DDBJ whole genome shotgun (WGS) entry which is preliminary data.</text>
</comment>
<name>A0A9Q0SA89_9DIPT</name>
<proteinExistence type="predicted"/>
<feature type="non-terminal residue" evidence="1">
    <location>
        <position position="287"/>
    </location>
</feature>
<dbReference type="AlphaFoldDB" id="A0A9Q0SA89"/>
<accession>A0A9Q0SA89</accession>
<dbReference type="EMBL" id="WJQU01000001">
    <property type="protein sequence ID" value="KAJ6649300.1"/>
    <property type="molecule type" value="Genomic_DNA"/>
</dbReference>
<dbReference type="Proteomes" id="UP001151699">
    <property type="component" value="Chromosome A"/>
</dbReference>
<organism evidence="1 2">
    <name type="scientific">Pseudolycoriella hygida</name>
    <dbReference type="NCBI Taxonomy" id="35572"/>
    <lineage>
        <taxon>Eukaryota</taxon>
        <taxon>Metazoa</taxon>
        <taxon>Ecdysozoa</taxon>
        <taxon>Arthropoda</taxon>
        <taxon>Hexapoda</taxon>
        <taxon>Insecta</taxon>
        <taxon>Pterygota</taxon>
        <taxon>Neoptera</taxon>
        <taxon>Endopterygota</taxon>
        <taxon>Diptera</taxon>
        <taxon>Nematocera</taxon>
        <taxon>Sciaroidea</taxon>
        <taxon>Sciaridae</taxon>
        <taxon>Pseudolycoriella</taxon>
    </lineage>
</organism>
<gene>
    <name evidence="1" type="ORF">Bhyg_04534</name>
</gene>
<keyword evidence="2" id="KW-1185">Reference proteome</keyword>
<evidence type="ECO:0000313" key="2">
    <source>
        <dbReference type="Proteomes" id="UP001151699"/>
    </source>
</evidence>
<protein>
    <submittedName>
        <fullName evidence="1">Uncharacterized protein</fullName>
    </submittedName>
</protein>
<dbReference type="OrthoDB" id="7771326at2759"/>